<comment type="caution">
    <text evidence="2">The sequence shown here is derived from an EMBL/GenBank/DDBJ whole genome shotgun (WGS) entry which is preliminary data.</text>
</comment>
<evidence type="ECO:0000313" key="3">
    <source>
        <dbReference type="Proteomes" id="UP000438429"/>
    </source>
</evidence>
<gene>
    <name evidence="2" type="ORF">F2P81_011137</name>
</gene>
<name>A0A6A4ST38_SCOMX</name>
<organism evidence="2 3">
    <name type="scientific">Scophthalmus maximus</name>
    <name type="common">Turbot</name>
    <name type="synonym">Psetta maxima</name>
    <dbReference type="NCBI Taxonomy" id="52904"/>
    <lineage>
        <taxon>Eukaryota</taxon>
        <taxon>Metazoa</taxon>
        <taxon>Chordata</taxon>
        <taxon>Craniata</taxon>
        <taxon>Vertebrata</taxon>
        <taxon>Euteleostomi</taxon>
        <taxon>Actinopterygii</taxon>
        <taxon>Neopterygii</taxon>
        <taxon>Teleostei</taxon>
        <taxon>Neoteleostei</taxon>
        <taxon>Acanthomorphata</taxon>
        <taxon>Carangaria</taxon>
        <taxon>Pleuronectiformes</taxon>
        <taxon>Pleuronectoidei</taxon>
        <taxon>Scophthalmidae</taxon>
        <taxon>Scophthalmus</taxon>
    </lineage>
</organism>
<dbReference type="Proteomes" id="UP000438429">
    <property type="component" value="Unassembled WGS sequence"/>
</dbReference>
<evidence type="ECO:0000313" key="2">
    <source>
        <dbReference type="EMBL" id="KAF0035825.1"/>
    </source>
</evidence>
<dbReference type="EMBL" id="VEVO01000010">
    <property type="protein sequence ID" value="KAF0035825.1"/>
    <property type="molecule type" value="Genomic_DNA"/>
</dbReference>
<accession>A0A6A4ST38</accession>
<dbReference type="AlphaFoldDB" id="A0A6A4ST38"/>
<feature type="region of interest" description="Disordered" evidence="1">
    <location>
        <begin position="75"/>
        <end position="94"/>
    </location>
</feature>
<sequence length="129" mass="14738">MIRVQRRSGSRGEIISVCVPRFHAASETIRVCARAQSFDFISCGFSKFVRRRVILLWKIQEESERCFHSEIQSTSRLPARASSDELGRKRKRKELNGQMFARTTKLVRAERPLKVCIASGVNAAKVEQV</sequence>
<proteinExistence type="predicted"/>
<protein>
    <submittedName>
        <fullName evidence="2">Uncharacterized protein</fullName>
    </submittedName>
</protein>
<evidence type="ECO:0000256" key="1">
    <source>
        <dbReference type="SAM" id="MobiDB-lite"/>
    </source>
</evidence>
<reference evidence="2 3" key="1">
    <citation type="submission" date="2019-06" db="EMBL/GenBank/DDBJ databases">
        <title>Draft genomes of female and male turbot (Scophthalmus maximus).</title>
        <authorList>
            <person name="Xu H."/>
            <person name="Xu X.-W."/>
            <person name="Shao C."/>
            <person name="Chen S."/>
        </authorList>
    </citation>
    <scope>NUCLEOTIDE SEQUENCE [LARGE SCALE GENOMIC DNA]</scope>
    <source>
        <strain evidence="2">Ysfricsl-2016a</strain>
        <tissue evidence="2">Blood</tissue>
    </source>
</reference>